<dbReference type="GO" id="GO:0005667">
    <property type="term" value="C:transcription regulator complex"/>
    <property type="evidence" value="ECO:0007669"/>
    <property type="project" value="TreeGrafter"/>
</dbReference>
<evidence type="ECO:0000313" key="8">
    <source>
        <dbReference type="EMBL" id="ORY51311.1"/>
    </source>
</evidence>
<dbReference type="AlphaFoldDB" id="A0A1Y2CWA6"/>
<dbReference type="InterPro" id="IPR036236">
    <property type="entry name" value="Znf_C2H2_sf"/>
</dbReference>
<dbReference type="PROSITE" id="PS50157">
    <property type="entry name" value="ZINC_FINGER_C2H2_2"/>
    <property type="match status" value="2"/>
</dbReference>
<keyword evidence="3 5" id="KW-0863">Zinc-finger</keyword>
<dbReference type="GO" id="GO:0031519">
    <property type="term" value="C:PcG protein complex"/>
    <property type="evidence" value="ECO:0007669"/>
    <property type="project" value="TreeGrafter"/>
</dbReference>
<dbReference type="FunFam" id="3.30.160.60:FF:002343">
    <property type="entry name" value="Zinc finger protein 33A"/>
    <property type="match status" value="1"/>
</dbReference>
<evidence type="ECO:0000256" key="4">
    <source>
        <dbReference type="ARBA" id="ARBA00022833"/>
    </source>
</evidence>
<evidence type="ECO:0000313" key="9">
    <source>
        <dbReference type="Proteomes" id="UP000193642"/>
    </source>
</evidence>
<dbReference type="GO" id="GO:0000785">
    <property type="term" value="C:chromatin"/>
    <property type="evidence" value="ECO:0007669"/>
    <property type="project" value="TreeGrafter"/>
</dbReference>
<dbReference type="SMART" id="SM00355">
    <property type="entry name" value="ZnF_C2H2"/>
    <property type="match status" value="2"/>
</dbReference>
<feature type="compositionally biased region" description="Low complexity" evidence="6">
    <location>
        <begin position="12"/>
        <end position="22"/>
    </location>
</feature>
<name>A0A1Y2CWA6_9FUNG</name>
<keyword evidence="4" id="KW-0862">Zinc</keyword>
<evidence type="ECO:0000259" key="7">
    <source>
        <dbReference type="PROSITE" id="PS50157"/>
    </source>
</evidence>
<evidence type="ECO:0000256" key="3">
    <source>
        <dbReference type="ARBA" id="ARBA00022771"/>
    </source>
</evidence>
<dbReference type="PANTHER" id="PTHR14003:SF19">
    <property type="entry name" value="YY2 TRANSCRIPTION FACTOR"/>
    <property type="match status" value="1"/>
</dbReference>
<sequence length="190" mass="20860">MDDTSEGESTGRKSGSSSTSARNKSKRFYCPVEGCGKDFSTSGHLARHQRIHRGDRKFVCECGRTFYRHDNLTQHRRSHRDAVFAPAAPVEEDPGLGVVAPPAEFFNPTLHFFQQTQNIHPQIPDLYQSLLQPQYAPAVNPLGSLEVVMPVASLVNDSHTQGPTNAAPPPPPTQPEAKEVSKTSLAFLLD</sequence>
<keyword evidence="1" id="KW-0479">Metal-binding</keyword>
<protein>
    <recommendedName>
        <fullName evidence="7">C2H2-type domain-containing protein</fullName>
    </recommendedName>
</protein>
<dbReference type="InterPro" id="IPR013087">
    <property type="entry name" value="Znf_C2H2_type"/>
</dbReference>
<reference evidence="8 9" key="1">
    <citation type="submission" date="2016-07" db="EMBL/GenBank/DDBJ databases">
        <title>Pervasive Adenine N6-methylation of Active Genes in Fungi.</title>
        <authorList>
            <consortium name="DOE Joint Genome Institute"/>
            <person name="Mondo S.J."/>
            <person name="Dannebaum R.O."/>
            <person name="Kuo R.C."/>
            <person name="Labutti K."/>
            <person name="Haridas S."/>
            <person name="Kuo A."/>
            <person name="Salamov A."/>
            <person name="Ahrendt S.R."/>
            <person name="Lipzen A."/>
            <person name="Sullivan W."/>
            <person name="Andreopoulos W.B."/>
            <person name="Clum A."/>
            <person name="Lindquist E."/>
            <person name="Daum C."/>
            <person name="Ramamoorthy G.K."/>
            <person name="Gryganskyi A."/>
            <person name="Culley D."/>
            <person name="Magnuson J.K."/>
            <person name="James T.Y."/>
            <person name="O'Malley M.A."/>
            <person name="Stajich J.E."/>
            <person name="Spatafora J.W."/>
            <person name="Visel A."/>
            <person name="Grigoriev I.V."/>
        </authorList>
    </citation>
    <scope>NUCLEOTIDE SEQUENCE [LARGE SCALE GENOMIC DNA]</scope>
    <source>
        <strain evidence="8 9">JEL800</strain>
    </source>
</reference>
<dbReference type="PANTHER" id="PTHR14003">
    <property type="entry name" value="TRANSCRIPTIONAL REPRESSOR PROTEIN YY"/>
    <property type="match status" value="1"/>
</dbReference>
<feature type="domain" description="C2H2-type" evidence="7">
    <location>
        <begin position="28"/>
        <end position="57"/>
    </location>
</feature>
<dbReference type="GO" id="GO:0000981">
    <property type="term" value="F:DNA-binding transcription factor activity, RNA polymerase II-specific"/>
    <property type="evidence" value="ECO:0007669"/>
    <property type="project" value="TreeGrafter"/>
</dbReference>
<dbReference type="GO" id="GO:0000978">
    <property type="term" value="F:RNA polymerase II cis-regulatory region sequence-specific DNA binding"/>
    <property type="evidence" value="ECO:0007669"/>
    <property type="project" value="TreeGrafter"/>
</dbReference>
<evidence type="ECO:0000256" key="6">
    <source>
        <dbReference type="SAM" id="MobiDB-lite"/>
    </source>
</evidence>
<keyword evidence="2" id="KW-0677">Repeat</keyword>
<dbReference type="EMBL" id="MCGO01000005">
    <property type="protein sequence ID" value="ORY51311.1"/>
    <property type="molecule type" value="Genomic_DNA"/>
</dbReference>
<feature type="region of interest" description="Disordered" evidence="6">
    <location>
        <begin position="1"/>
        <end position="24"/>
    </location>
</feature>
<dbReference type="OrthoDB" id="6365676at2759"/>
<accession>A0A1Y2CWA6</accession>
<comment type="caution">
    <text evidence="8">The sequence shown here is derived from an EMBL/GenBank/DDBJ whole genome shotgun (WGS) entry which is preliminary data.</text>
</comment>
<dbReference type="Pfam" id="PF00096">
    <property type="entry name" value="zf-C2H2"/>
    <property type="match status" value="2"/>
</dbReference>
<dbReference type="Proteomes" id="UP000193642">
    <property type="component" value="Unassembled WGS sequence"/>
</dbReference>
<organism evidence="8 9">
    <name type="scientific">Rhizoclosmatium globosum</name>
    <dbReference type="NCBI Taxonomy" id="329046"/>
    <lineage>
        <taxon>Eukaryota</taxon>
        <taxon>Fungi</taxon>
        <taxon>Fungi incertae sedis</taxon>
        <taxon>Chytridiomycota</taxon>
        <taxon>Chytridiomycota incertae sedis</taxon>
        <taxon>Chytridiomycetes</taxon>
        <taxon>Chytridiales</taxon>
        <taxon>Chytriomycetaceae</taxon>
        <taxon>Rhizoclosmatium</taxon>
    </lineage>
</organism>
<evidence type="ECO:0000256" key="2">
    <source>
        <dbReference type="ARBA" id="ARBA00022737"/>
    </source>
</evidence>
<dbReference type="SUPFAM" id="SSF57667">
    <property type="entry name" value="beta-beta-alpha zinc fingers"/>
    <property type="match status" value="1"/>
</dbReference>
<dbReference type="Gene3D" id="3.30.160.60">
    <property type="entry name" value="Classic Zinc Finger"/>
    <property type="match status" value="2"/>
</dbReference>
<evidence type="ECO:0000256" key="1">
    <source>
        <dbReference type="ARBA" id="ARBA00022723"/>
    </source>
</evidence>
<feature type="region of interest" description="Disordered" evidence="6">
    <location>
        <begin position="156"/>
        <end position="183"/>
    </location>
</feature>
<dbReference type="GO" id="GO:0008270">
    <property type="term" value="F:zinc ion binding"/>
    <property type="evidence" value="ECO:0007669"/>
    <property type="project" value="UniProtKB-KW"/>
</dbReference>
<keyword evidence="9" id="KW-1185">Reference proteome</keyword>
<dbReference type="PROSITE" id="PS00028">
    <property type="entry name" value="ZINC_FINGER_C2H2_1"/>
    <property type="match status" value="1"/>
</dbReference>
<proteinExistence type="predicted"/>
<evidence type="ECO:0000256" key="5">
    <source>
        <dbReference type="PROSITE-ProRule" id="PRU00042"/>
    </source>
</evidence>
<gene>
    <name evidence="8" type="ORF">BCR33DRAFT_712403</name>
</gene>
<feature type="domain" description="C2H2-type" evidence="7">
    <location>
        <begin position="58"/>
        <end position="79"/>
    </location>
</feature>
<dbReference type="STRING" id="329046.A0A1Y2CWA6"/>